<accession>A0A437RLN0</accession>
<evidence type="ECO:0000313" key="2">
    <source>
        <dbReference type="EMBL" id="RVU47687.1"/>
    </source>
</evidence>
<dbReference type="SUPFAM" id="SSF53335">
    <property type="entry name" value="S-adenosyl-L-methionine-dependent methyltransferases"/>
    <property type="match status" value="1"/>
</dbReference>
<name>A0A437RLN0_9BURK</name>
<protein>
    <submittedName>
        <fullName evidence="2">DUF1698 domain-containing protein</fullName>
    </submittedName>
</protein>
<organism evidence="2 3">
    <name type="scientific">Rubrivivax rivuli</name>
    <dbReference type="NCBI Taxonomy" id="1862385"/>
    <lineage>
        <taxon>Bacteria</taxon>
        <taxon>Pseudomonadati</taxon>
        <taxon>Pseudomonadota</taxon>
        <taxon>Betaproteobacteria</taxon>
        <taxon>Burkholderiales</taxon>
        <taxon>Sphaerotilaceae</taxon>
        <taxon>Rubrivivax</taxon>
    </lineage>
</organism>
<dbReference type="Gene3D" id="3.40.50.150">
    <property type="entry name" value="Vaccinia Virus protein VP39"/>
    <property type="match status" value="1"/>
</dbReference>
<gene>
    <name evidence="2" type="ORF">EOE66_08145</name>
</gene>
<comment type="caution">
    <text evidence="2">The sequence shown here is derived from an EMBL/GenBank/DDBJ whole genome shotgun (WGS) entry which is preliminary data.</text>
</comment>
<feature type="region of interest" description="Disordered" evidence="1">
    <location>
        <begin position="1"/>
        <end position="25"/>
    </location>
</feature>
<keyword evidence="3" id="KW-1185">Reference proteome</keyword>
<dbReference type="AlphaFoldDB" id="A0A437RLN0"/>
<reference evidence="2 3" key="1">
    <citation type="submission" date="2019-01" db="EMBL/GenBank/DDBJ databases">
        <authorList>
            <person name="Chen W.-M."/>
        </authorList>
    </citation>
    <scope>NUCLEOTIDE SEQUENCE [LARGE SCALE GENOMIC DNA]</scope>
    <source>
        <strain evidence="2 3">KYPY4</strain>
    </source>
</reference>
<proteinExistence type="predicted"/>
<dbReference type="RefSeq" id="WP_128228149.1">
    <property type="nucleotide sequence ID" value="NZ_SACR01000002.1"/>
</dbReference>
<dbReference type="OrthoDB" id="5195124at2"/>
<evidence type="ECO:0000313" key="3">
    <source>
        <dbReference type="Proteomes" id="UP000285575"/>
    </source>
</evidence>
<dbReference type="InterPro" id="IPR029063">
    <property type="entry name" value="SAM-dependent_MTases_sf"/>
</dbReference>
<dbReference type="EMBL" id="SACR01000002">
    <property type="protein sequence ID" value="RVU47687.1"/>
    <property type="molecule type" value="Genomic_DNA"/>
</dbReference>
<dbReference type="Pfam" id="PF08003">
    <property type="entry name" value="Methyltransf_9"/>
    <property type="match status" value="1"/>
</dbReference>
<dbReference type="Proteomes" id="UP000285575">
    <property type="component" value="Unassembled WGS sequence"/>
</dbReference>
<dbReference type="InterPro" id="IPR027555">
    <property type="entry name" value="Mo5U34_MeTrfas-like"/>
</dbReference>
<sequence length="274" mass="30717">MNLRKLLRPPQPRLPLTGHEPSPVPVPAVDRLRDDDLQQLNSLLKWNCYTVDSRGRRFGDCARAGKRELPQPIPDRRIALFDQACGLTGRSVLEVGCFEGVHTIGLAQAGAQVTAVDARMENVVKTMLRCQFYGVVPDVRRCDLEVQAELESLPDVDLLHHVGVLYHLVDPVRHLQALAPKVRRGLMLDTHVATAETARHMLLSGGRQWRCQRYAEGGVGEVFSGMYDHAAWLVLDDLLQLLVELGFAQTRVHEHRDERNGPRVLIFAERGLPA</sequence>
<dbReference type="CDD" id="cd02440">
    <property type="entry name" value="AdoMet_MTases"/>
    <property type="match status" value="1"/>
</dbReference>
<evidence type="ECO:0000256" key="1">
    <source>
        <dbReference type="SAM" id="MobiDB-lite"/>
    </source>
</evidence>